<dbReference type="Pfam" id="PF02915">
    <property type="entry name" value="Rubrerythrin"/>
    <property type="match status" value="1"/>
</dbReference>
<dbReference type="GO" id="GO:0016491">
    <property type="term" value="F:oxidoreductase activity"/>
    <property type="evidence" value="ECO:0007669"/>
    <property type="project" value="InterPro"/>
</dbReference>
<feature type="domain" description="Rubrerythrin diiron-binding" evidence="1">
    <location>
        <begin position="59"/>
        <end position="116"/>
    </location>
</feature>
<evidence type="ECO:0000259" key="1">
    <source>
        <dbReference type="Pfam" id="PF02915"/>
    </source>
</evidence>
<proteinExistence type="predicted"/>
<dbReference type="RefSeq" id="WP_211863714.1">
    <property type="nucleotide sequence ID" value="NZ_JAAEDM010000066.1"/>
</dbReference>
<evidence type="ECO:0000313" key="2">
    <source>
        <dbReference type="EMBL" id="MBR0673307.1"/>
    </source>
</evidence>
<dbReference type="PANTHER" id="PTHR33531">
    <property type="entry name" value="RUBRERYTHRIN SUBFAMILY"/>
    <property type="match status" value="1"/>
</dbReference>
<protein>
    <submittedName>
        <fullName evidence="2">Ferritin family protein</fullName>
    </submittedName>
</protein>
<comment type="caution">
    <text evidence="2">The sequence shown here is derived from an EMBL/GenBank/DDBJ whole genome shotgun (WGS) entry which is preliminary data.</text>
</comment>
<dbReference type="Gene3D" id="1.20.1260.10">
    <property type="match status" value="1"/>
</dbReference>
<name>A0A9X9X1M8_9PROT</name>
<accession>A0A9X9X1M8</accession>
<evidence type="ECO:0000313" key="3">
    <source>
        <dbReference type="Proteomes" id="UP001138751"/>
    </source>
</evidence>
<dbReference type="InterPro" id="IPR003251">
    <property type="entry name" value="Rr_diiron-bd_dom"/>
</dbReference>
<reference evidence="2" key="2">
    <citation type="journal article" date="2021" name="Syst. Appl. Microbiol.">
        <title>Roseomonas hellenica sp. nov., isolated from roots of wild-growing Alkanna tinctoria.</title>
        <authorList>
            <person name="Rat A."/>
            <person name="Naranjo H.D."/>
            <person name="Lebbe L."/>
            <person name="Cnockaert M."/>
            <person name="Krigas N."/>
            <person name="Grigoriadou K."/>
            <person name="Maloupa E."/>
            <person name="Willems A."/>
        </authorList>
    </citation>
    <scope>NUCLEOTIDE SEQUENCE</scope>
    <source>
        <strain evidence="2">LMG 31231</strain>
    </source>
</reference>
<dbReference type="InterPro" id="IPR012347">
    <property type="entry name" value="Ferritin-like"/>
</dbReference>
<dbReference type="SUPFAM" id="SSF47240">
    <property type="entry name" value="Ferritin-like"/>
    <property type="match status" value="1"/>
</dbReference>
<organism evidence="2 3">
    <name type="scientific">Neoroseomonas soli</name>
    <dbReference type="NCBI Taxonomy" id="1081025"/>
    <lineage>
        <taxon>Bacteria</taxon>
        <taxon>Pseudomonadati</taxon>
        <taxon>Pseudomonadota</taxon>
        <taxon>Alphaproteobacteria</taxon>
        <taxon>Acetobacterales</taxon>
        <taxon>Acetobacteraceae</taxon>
        <taxon>Neoroseomonas</taxon>
    </lineage>
</organism>
<dbReference type="GO" id="GO:0046872">
    <property type="term" value="F:metal ion binding"/>
    <property type="evidence" value="ECO:0007669"/>
    <property type="project" value="InterPro"/>
</dbReference>
<dbReference type="AlphaFoldDB" id="A0A9X9X1M8"/>
<dbReference type="Proteomes" id="UP001138751">
    <property type="component" value="Unassembled WGS sequence"/>
</dbReference>
<dbReference type="InterPro" id="IPR009078">
    <property type="entry name" value="Ferritin-like_SF"/>
</dbReference>
<keyword evidence="3" id="KW-1185">Reference proteome</keyword>
<sequence>MHDQPPHTPCYRAVQGKLVWRMLIFREPASSMLGMTGGRKPAMSLLKVEPPGPVRSLAELFAVALTLETEAATQYAELAQKMRALGLPDVAAVFEHLMAEEAHHADAIERWSREATGTAPDAKWLRWRPSESLDEEEARSIASSQLASAYRALSMAVRNEERAFLLWTYIAAQAEDRSIRQAAEAIAKEELRHAAIFRRERRRAFHAARAGHAQSPQPEAVSAAEIERELAARLAALAEIPPLAAWAAELRRLAAEATTMAAEVGTQIASPGPLATAMPDEPSLKAARQLAERAAELYLAAADAAGAEDVLLRLQSHADRAIARIARLGAMEASD</sequence>
<reference evidence="2" key="1">
    <citation type="submission" date="2020-01" db="EMBL/GenBank/DDBJ databases">
        <authorList>
            <person name="Rat A."/>
        </authorList>
    </citation>
    <scope>NUCLEOTIDE SEQUENCE</scope>
    <source>
        <strain evidence="2">LMG 31231</strain>
    </source>
</reference>
<dbReference type="CDD" id="cd01045">
    <property type="entry name" value="Ferritin_like_AB"/>
    <property type="match status" value="1"/>
</dbReference>
<dbReference type="EMBL" id="JAAEDM010000066">
    <property type="protein sequence ID" value="MBR0673307.1"/>
    <property type="molecule type" value="Genomic_DNA"/>
</dbReference>
<dbReference type="PANTHER" id="PTHR33531:SF7">
    <property type="entry name" value="HYPOTHETICAL MEMBRANE PROTEIN, CONSERVED"/>
    <property type="match status" value="1"/>
</dbReference>
<gene>
    <name evidence="2" type="ORF">GXW76_19180</name>
</gene>